<sequence>MCYRTPSPKALFSTTSELVHGVERLICDLHFENWAPSPETTADNRLRYGQIGISMSTELHASS</sequence>
<evidence type="ECO:0000313" key="1">
    <source>
        <dbReference type="EMBL" id="PNX74830.1"/>
    </source>
</evidence>
<reference evidence="1 2" key="1">
    <citation type="journal article" date="2014" name="Am. J. Bot.">
        <title>Genome assembly and annotation for red clover (Trifolium pratense; Fabaceae).</title>
        <authorList>
            <person name="Istvanek J."/>
            <person name="Jaros M."/>
            <person name="Krenek A."/>
            <person name="Repkova J."/>
        </authorList>
    </citation>
    <scope>NUCLEOTIDE SEQUENCE [LARGE SCALE GENOMIC DNA]</scope>
    <source>
        <strain evidence="2">cv. Tatra</strain>
        <tissue evidence="1">Young leaves</tissue>
    </source>
</reference>
<dbReference type="EMBL" id="ASHM01028141">
    <property type="protein sequence ID" value="PNX74830.1"/>
    <property type="molecule type" value="Genomic_DNA"/>
</dbReference>
<dbReference type="Proteomes" id="UP000236291">
    <property type="component" value="Unassembled WGS sequence"/>
</dbReference>
<comment type="caution">
    <text evidence="1">The sequence shown here is derived from an EMBL/GenBank/DDBJ whole genome shotgun (WGS) entry which is preliminary data.</text>
</comment>
<proteinExistence type="predicted"/>
<dbReference type="AlphaFoldDB" id="A0A2K3L8G3"/>
<gene>
    <name evidence="1" type="ORF">L195_g030758</name>
</gene>
<name>A0A2K3L8G3_TRIPR</name>
<organism evidence="1 2">
    <name type="scientific">Trifolium pratense</name>
    <name type="common">Red clover</name>
    <dbReference type="NCBI Taxonomy" id="57577"/>
    <lineage>
        <taxon>Eukaryota</taxon>
        <taxon>Viridiplantae</taxon>
        <taxon>Streptophyta</taxon>
        <taxon>Embryophyta</taxon>
        <taxon>Tracheophyta</taxon>
        <taxon>Spermatophyta</taxon>
        <taxon>Magnoliopsida</taxon>
        <taxon>eudicotyledons</taxon>
        <taxon>Gunneridae</taxon>
        <taxon>Pentapetalae</taxon>
        <taxon>rosids</taxon>
        <taxon>fabids</taxon>
        <taxon>Fabales</taxon>
        <taxon>Fabaceae</taxon>
        <taxon>Papilionoideae</taxon>
        <taxon>50 kb inversion clade</taxon>
        <taxon>NPAAA clade</taxon>
        <taxon>Hologalegina</taxon>
        <taxon>IRL clade</taxon>
        <taxon>Trifolieae</taxon>
        <taxon>Trifolium</taxon>
    </lineage>
</organism>
<accession>A0A2K3L8G3</accession>
<reference evidence="1 2" key="2">
    <citation type="journal article" date="2017" name="Front. Plant Sci.">
        <title>Gene Classification and Mining of Molecular Markers Useful in Red Clover (Trifolium pratense) Breeding.</title>
        <authorList>
            <person name="Istvanek J."/>
            <person name="Dluhosova J."/>
            <person name="Dluhos P."/>
            <person name="Patkova L."/>
            <person name="Nedelnik J."/>
            <person name="Repkova J."/>
        </authorList>
    </citation>
    <scope>NUCLEOTIDE SEQUENCE [LARGE SCALE GENOMIC DNA]</scope>
    <source>
        <strain evidence="2">cv. Tatra</strain>
        <tissue evidence="1">Young leaves</tissue>
    </source>
</reference>
<evidence type="ECO:0000313" key="2">
    <source>
        <dbReference type="Proteomes" id="UP000236291"/>
    </source>
</evidence>
<protein>
    <submittedName>
        <fullName evidence="1">Uncharacterized protein</fullName>
    </submittedName>
</protein>